<dbReference type="SMART" id="SM00922">
    <property type="entry name" value="MR_MLE"/>
    <property type="match status" value="1"/>
</dbReference>
<evidence type="ECO:0000256" key="2">
    <source>
        <dbReference type="ARBA" id="ARBA00022723"/>
    </source>
</evidence>
<feature type="domain" description="Mandelate racemase/muconate lactonizing enzyme C-terminal" evidence="3">
    <location>
        <begin position="79"/>
        <end position="179"/>
    </location>
</feature>
<keyword evidence="2" id="KW-0479">Metal-binding</keyword>
<dbReference type="GO" id="GO:0046872">
    <property type="term" value="F:metal ion binding"/>
    <property type="evidence" value="ECO:0007669"/>
    <property type="project" value="UniProtKB-KW"/>
</dbReference>
<name>A0A7I7RT63_9MYCO</name>
<accession>A0A7I7RT63</accession>
<evidence type="ECO:0000313" key="5">
    <source>
        <dbReference type="Proteomes" id="UP000467428"/>
    </source>
</evidence>
<evidence type="ECO:0000259" key="3">
    <source>
        <dbReference type="SMART" id="SM00922"/>
    </source>
</evidence>
<dbReference type="Gene3D" id="3.20.20.120">
    <property type="entry name" value="Enolase-like C-terminal domain"/>
    <property type="match status" value="1"/>
</dbReference>
<geneLocation type="plasmid" evidence="5">
    <name>pjcm18538 dna</name>
</geneLocation>
<dbReference type="PANTHER" id="PTHR48073">
    <property type="entry name" value="O-SUCCINYLBENZOATE SYNTHASE-RELATED"/>
    <property type="match status" value="1"/>
</dbReference>
<dbReference type="Pfam" id="PF18374">
    <property type="entry name" value="Enolase_like_N"/>
    <property type="match status" value="1"/>
</dbReference>
<reference evidence="4 5" key="1">
    <citation type="journal article" date="2019" name="Emerg. Microbes Infect.">
        <title>Comprehensive subspecies identification of 175 nontuberculous mycobacteria species based on 7547 genomic profiles.</title>
        <authorList>
            <person name="Matsumoto Y."/>
            <person name="Kinjo T."/>
            <person name="Motooka D."/>
            <person name="Nabeya D."/>
            <person name="Jung N."/>
            <person name="Uechi K."/>
            <person name="Horii T."/>
            <person name="Iida T."/>
            <person name="Fujita J."/>
            <person name="Nakamura S."/>
        </authorList>
    </citation>
    <scope>NUCLEOTIDE SEQUENCE [LARGE SCALE GENOMIC DNA]</scope>
    <source>
        <strain evidence="4 5">JCM 18538</strain>
    </source>
</reference>
<dbReference type="AlphaFoldDB" id="A0A7I7RT63"/>
<dbReference type="KEGG" id="marz:MARA_08380"/>
<dbReference type="InterPro" id="IPR036849">
    <property type="entry name" value="Enolase-like_C_sf"/>
</dbReference>
<dbReference type="PANTHER" id="PTHR48073:SF2">
    <property type="entry name" value="O-SUCCINYLBENZOATE SYNTHASE"/>
    <property type="match status" value="1"/>
</dbReference>
<evidence type="ECO:0000313" key="4">
    <source>
        <dbReference type="EMBL" id="BBY47370.1"/>
    </source>
</evidence>
<dbReference type="Pfam" id="PF13378">
    <property type="entry name" value="MR_MLE_C"/>
    <property type="match status" value="1"/>
</dbReference>
<proteinExistence type="predicted"/>
<sequence>MRTLIDFDAALVFAIPFAHGPGAREGVLLEGPQGWGEFSPLPGSTGDEVARWLTAATEPGTVAWPEPVRGRVPVAAAIPAVDDVLAGELVRASGCATAEVVVGSDADGIDRDVARLVAVRAALGAGGSIRCRADGRWDVATATAAIGAFVDAVGDLEFVEQPCRTPAELGELRRRVTVPIAARISAGIPAGVDLKQVADVAVLACGLAGGVRRGLRLAETIDLPCVVSSTAETTIGLAAGVALAGALPTLDFACSLGTRALLAGDVVSPVRSLLPRDGRLPVAPMPPAPDPALVARYAITDPERIEWWRRLVRTALE</sequence>
<dbReference type="RefSeq" id="WP_163917314.1">
    <property type="nucleotide sequence ID" value="NZ_AP022593.1"/>
</dbReference>
<dbReference type="InterPro" id="IPR013342">
    <property type="entry name" value="Mandelate_racemase_C"/>
</dbReference>
<dbReference type="Proteomes" id="UP000467428">
    <property type="component" value="Chromosome"/>
</dbReference>
<dbReference type="GO" id="GO:0009234">
    <property type="term" value="P:menaquinone biosynthetic process"/>
    <property type="evidence" value="ECO:0007669"/>
    <property type="project" value="UniProtKB-KW"/>
</dbReference>
<protein>
    <submittedName>
        <fullName evidence="4">O-succinylbenzoate synthase</fullName>
    </submittedName>
</protein>
<evidence type="ECO:0000256" key="1">
    <source>
        <dbReference type="ARBA" id="ARBA00022428"/>
    </source>
</evidence>
<gene>
    <name evidence="4" type="primary">menC_1</name>
    <name evidence="4" type="ORF">MARA_08380</name>
</gene>
<organism evidence="4 5">
    <name type="scientific">Mycolicibacterium arabiense</name>
    <dbReference type="NCBI Taxonomy" id="1286181"/>
    <lineage>
        <taxon>Bacteria</taxon>
        <taxon>Bacillati</taxon>
        <taxon>Actinomycetota</taxon>
        <taxon>Actinomycetes</taxon>
        <taxon>Mycobacteriales</taxon>
        <taxon>Mycobacteriaceae</taxon>
        <taxon>Mycolicibacterium</taxon>
    </lineage>
</organism>
<dbReference type="EMBL" id="AP022593">
    <property type="protein sequence ID" value="BBY47370.1"/>
    <property type="molecule type" value="Genomic_DNA"/>
</dbReference>
<dbReference type="InterPro" id="IPR029065">
    <property type="entry name" value="Enolase_C-like"/>
</dbReference>
<keyword evidence="1" id="KW-0474">Menaquinone biosynthesis</keyword>
<keyword evidence="5" id="KW-1185">Reference proteome</keyword>
<dbReference type="SUPFAM" id="SSF51604">
    <property type="entry name" value="Enolase C-terminal domain-like"/>
    <property type="match status" value="1"/>
</dbReference>